<keyword evidence="4" id="KW-0560">Oxidoreductase</keyword>
<comment type="similarity">
    <text evidence="1 4">Belongs to the fatty acyl-CoA reductase family.</text>
</comment>
<dbReference type="Pfam" id="PF03015">
    <property type="entry name" value="Sterile"/>
    <property type="match status" value="1"/>
</dbReference>
<gene>
    <name evidence="8" type="primary">LOC106755801</name>
</gene>
<reference evidence="7" key="1">
    <citation type="journal article" date="2014" name="Nat. Commun.">
        <title>Genome sequence of mungbean and insights into evolution within Vigna species.</title>
        <authorList>
            <person name="Kang Y.J."/>
            <person name="Kim S.K."/>
            <person name="Kim M.Y."/>
            <person name="Lestari P."/>
            <person name="Kim K.H."/>
            <person name="Ha B.K."/>
            <person name="Jun T.H."/>
            <person name="Hwang W.J."/>
            <person name="Lee T."/>
            <person name="Lee J."/>
            <person name="Shim S."/>
            <person name="Yoon M.Y."/>
            <person name="Jang Y.E."/>
            <person name="Han K.S."/>
            <person name="Taeprayoon P."/>
            <person name="Yoon N."/>
            <person name="Somta P."/>
            <person name="Tanya P."/>
            <person name="Kim K.S."/>
            <person name="Gwag J.G."/>
            <person name="Moon J.K."/>
            <person name="Lee Y.H."/>
            <person name="Park B.S."/>
            <person name="Bombarely A."/>
            <person name="Doyle J.J."/>
            <person name="Jackson S.A."/>
            <person name="Schafleitner R."/>
            <person name="Srinives P."/>
            <person name="Varshney R.K."/>
            <person name="Lee S.H."/>
        </authorList>
    </citation>
    <scope>NUCLEOTIDE SEQUENCE [LARGE SCALE GENOMIC DNA]</scope>
    <source>
        <strain evidence="7">cv. VC1973A</strain>
    </source>
</reference>
<name>A0A1S3TIB2_VIGRR</name>
<evidence type="ECO:0000259" key="6">
    <source>
        <dbReference type="Pfam" id="PF07993"/>
    </source>
</evidence>
<dbReference type="Gene3D" id="3.40.50.720">
    <property type="entry name" value="NAD(P)-binding Rossmann-like Domain"/>
    <property type="match status" value="1"/>
</dbReference>
<evidence type="ECO:0000256" key="3">
    <source>
        <dbReference type="ARBA" id="ARBA00023098"/>
    </source>
</evidence>
<dbReference type="PANTHER" id="PTHR11011:SF84">
    <property type="entry name" value="ACYL-COA REDUCTASE-LIKE PROTEIN, PUTATIVE-RELATED"/>
    <property type="match status" value="1"/>
</dbReference>
<keyword evidence="4" id="KW-0521">NADP</keyword>
<dbReference type="STRING" id="3916.A0A1S3TIB2"/>
<dbReference type="GO" id="GO:0035336">
    <property type="term" value="P:long-chain fatty-acyl-CoA metabolic process"/>
    <property type="evidence" value="ECO:0007669"/>
    <property type="project" value="TreeGrafter"/>
</dbReference>
<sequence length="488" mass="56061">MPQFFKGKTILITGTTGFLAKVFLEKILRTQPEVKTLYLLVRAENMDLAAKRFQNEVILTDLFRVLRDQLGEDFDSFISSKIVVIPGDVSLNNFGLKDEKLMSKMLEEINVVVNFAASTKFDERFDISMGVNTMGALHVLNFAKNCRQIKAFVHTSTAYVCGEIKDRKTIVQEKPFEMGQTLKETSKLDITAEMYLLKKKIDELRSENATENTIRYVMKDYGIERAKLYGWPNTYTFTKAMGEMQVVHHKDNVPLIIIRPTMVTSTLKDPFPGWIEGLRTLDSIICSYGQGKITSFLGHPKTILDTIPADMVVNCMMTAIVACSNQAQENFIYHVSSSLRNPFRIADVRDFSYRYFTKFSIRNKIGKPITVSKPTLISSRVAFDILMTVRYCLPLKVLNLVNEVFCQCSRDVYEDSYKRIKRVTRLVELYKPYLFFKGVFDDSNTQNLRRATSYNMEVDGLDFDPNSIDWEDYMMNTHIPGLVNYALK</sequence>
<keyword evidence="3 4" id="KW-0443">Lipid metabolism</keyword>
<protein>
    <recommendedName>
        <fullName evidence="4">Fatty acyl-CoA reductase</fullName>
        <ecNumber evidence="4">1.2.1.84</ecNumber>
    </recommendedName>
</protein>
<keyword evidence="2 4" id="KW-0444">Lipid biosynthesis</keyword>
<evidence type="ECO:0000313" key="7">
    <source>
        <dbReference type="Proteomes" id="UP000087766"/>
    </source>
</evidence>
<comment type="catalytic activity">
    <reaction evidence="4">
        <text>a long-chain fatty acyl-CoA + 2 NADPH + 2 H(+) = a long-chain primary fatty alcohol + 2 NADP(+) + CoA</text>
        <dbReference type="Rhea" id="RHEA:52716"/>
        <dbReference type="ChEBI" id="CHEBI:15378"/>
        <dbReference type="ChEBI" id="CHEBI:57287"/>
        <dbReference type="ChEBI" id="CHEBI:57783"/>
        <dbReference type="ChEBI" id="CHEBI:58349"/>
        <dbReference type="ChEBI" id="CHEBI:77396"/>
        <dbReference type="ChEBI" id="CHEBI:83139"/>
        <dbReference type="EC" id="1.2.1.84"/>
    </reaction>
</comment>
<reference evidence="8" key="2">
    <citation type="submission" date="2025-08" db="UniProtKB">
        <authorList>
            <consortium name="RefSeq"/>
        </authorList>
    </citation>
    <scope>IDENTIFICATION</scope>
    <source>
        <tissue evidence="8">Leaf</tissue>
    </source>
</reference>
<evidence type="ECO:0000256" key="4">
    <source>
        <dbReference type="RuleBase" id="RU363097"/>
    </source>
</evidence>
<dbReference type="CDD" id="cd09071">
    <property type="entry name" value="FAR_C"/>
    <property type="match status" value="1"/>
</dbReference>
<evidence type="ECO:0000256" key="1">
    <source>
        <dbReference type="ARBA" id="ARBA00005928"/>
    </source>
</evidence>
<feature type="domain" description="Fatty acyl-CoA reductase C-terminal" evidence="5">
    <location>
        <begin position="391"/>
        <end position="488"/>
    </location>
</feature>
<dbReference type="InterPro" id="IPR036291">
    <property type="entry name" value="NAD(P)-bd_dom_sf"/>
</dbReference>
<comment type="function">
    <text evidence="4">Catalyzes the reduction of fatty acyl-CoA to fatty alcohols.</text>
</comment>
<dbReference type="EC" id="1.2.1.84" evidence="4"/>
<proteinExistence type="inferred from homology"/>
<dbReference type="Proteomes" id="UP000087766">
    <property type="component" value="Chromosome 2"/>
</dbReference>
<evidence type="ECO:0000256" key="2">
    <source>
        <dbReference type="ARBA" id="ARBA00022516"/>
    </source>
</evidence>
<keyword evidence="7" id="KW-1185">Reference proteome</keyword>
<dbReference type="CDD" id="cd05236">
    <property type="entry name" value="FAR-N_SDR_e"/>
    <property type="match status" value="1"/>
</dbReference>
<dbReference type="GO" id="GO:0102965">
    <property type="term" value="F:alcohol-forming long-chain fatty acyl-CoA reductase activity"/>
    <property type="evidence" value="ECO:0007669"/>
    <property type="project" value="UniProtKB-EC"/>
</dbReference>
<dbReference type="AlphaFoldDB" id="A0A1S3TIB2"/>
<dbReference type="OrthoDB" id="429813at2759"/>
<dbReference type="PANTHER" id="PTHR11011">
    <property type="entry name" value="MALE STERILITY PROTEIN 2-RELATED"/>
    <property type="match status" value="1"/>
</dbReference>
<dbReference type="GO" id="GO:0010345">
    <property type="term" value="P:suberin biosynthetic process"/>
    <property type="evidence" value="ECO:0007669"/>
    <property type="project" value="TreeGrafter"/>
</dbReference>
<dbReference type="KEGG" id="vra:106755801"/>
<organism evidence="7 8">
    <name type="scientific">Vigna radiata var. radiata</name>
    <name type="common">Mung bean</name>
    <name type="synonym">Phaseolus aureus</name>
    <dbReference type="NCBI Taxonomy" id="3916"/>
    <lineage>
        <taxon>Eukaryota</taxon>
        <taxon>Viridiplantae</taxon>
        <taxon>Streptophyta</taxon>
        <taxon>Embryophyta</taxon>
        <taxon>Tracheophyta</taxon>
        <taxon>Spermatophyta</taxon>
        <taxon>Magnoliopsida</taxon>
        <taxon>eudicotyledons</taxon>
        <taxon>Gunneridae</taxon>
        <taxon>Pentapetalae</taxon>
        <taxon>rosids</taxon>
        <taxon>fabids</taxon>
        <taxon>Fabales</taxon>
        <taxon>Fabaceae</taxon>
        <taxon>Papilionoideae</taxon>
        <taxon>50 kb inversion clade</taxon>
        <taxon>NPAAA clade</taxon>
        <taxon>indigoferoid/millettioid clade</taxon>
        <taxon>Phaseoleae</taxon>
        <taxon>Vigna</taxon>
    </lineage>
</organism>
<dbReference type="InterPro" id="IPR013120">
    <property type="entry name" value="FAR_NAD-bd"/>
</dbReference>
<dbReference type="RefSeq" id="XP_014493502.1">
    <property type="nucleotide sequence ID" value="XM_014638016.2"/>
</dbReference>
<evidence type="ECO:0000259" key="5">
    <source>
        <dbReference type="Pfam" id="PF03015"/>
    </source>
</evidence>
<accession>A0A1S3TIB2</accession>
<feature type="domain" description="Thioester reductase (TE)" evidence="6">
    <location>
        <begin position="12"/>
        <end position="316"/>
    </location>
</feature>
<dbReference type="Pfam" id="PF07993">
    <property type="entry name" value="NAD_binding_4"/>
    <property type="match status" value="1"/>
</dbReference>
<dbReference type="InterPro" id="IPR026055">
    <property type="entry name" value="FAR"/>
</dbReference>
<dbReference type="GO" id="GO:0080019">
    <property type="term" value="F:alcohol-forming very long-chain fatty acyl-CoA reductase activity"/>
    <property type="evidence" value="ECO:0007669"/>
    <property type="project" value="InterPro"/>
</dbReference>
<dbReference type="SUPFAM" id="SSF51735">
    <property type="entry name" value="NAD(P)-binding Rossmann-fold domains"/>
    <property type="match status" value="1"/>
</dbReference>
<dbReference type="InterPro" id="IPR033640">
    <property type="entry name" value="FAR_C"/>
</dbReference>
<evidence type="ECO:0000313" key="8">
    <source>
        <dbReference type="RefSeq" id="XP_014493502.1"/>
    </source>
</evidence>
<dbReference type="GeneID" id="106755801"/>